<comment type="catalytic activity">
    <reaction evidence="1">
        <text>ATP + protein L-histidine = ADP + protein N-phospho-L-histidine.</text>
        <dbReference type="EC" id="2.7.13.3"/>
    </reaction>
</comment>
<dbReference type="STRING" id="46223.SAMN05421852_102332"/>
<dbReference type="Pfam" id="PF02518">
    <property type="entry name" value="HATPase_c"/>
    <property type="match status" value="1"/>
</dbReference>
<organism evidence="15 16">
    <name type="scientific">Thermoflavimicrobium dichotomicum</name>
    <dbReference type="NCBI Taxonomy" id="46223"/>
    <lineage>
        <taxon>Bacteria</taxon>
        <taxon>Bacillati</taxon>
        <taxon>Bacillota</taxon>
        <taxon>Bacilli</taxon>
        <taxon>Bacillales</taxon>
        <taxon>Thermoactinomycetaceae</taxon>
        <taxon>Thermoflavimicrobium</taxon>
    </lineage>
</organism>
<dbReference type="InterPro" id="IPR004358">
    <property type="entry name" value="Sig_transdc_His_kin-like_C"/>
</dbReference>
<evidence type="ECO:0000256" key="7">
    <source>
        <dbReference type="ARBA" id="ARBA00022741"/>
    </source>
</evidence>
<dbReference type="GO" id="GO:0005524">
    <property type="term" value="F:ATP binding"/>
    <property type="evidence" value="ECO:0007669"/>
    <property type="project" value="UniProtKB-KW"/>
</dbReference>
<keyword evidence="7" id="KW-0547">Nucleotide-binding</keyword>
<feature type="domain" description="Histidine kinase" evidence="14">
    <location>
        <begin position="134"/>
        <end position="350"/>
    </location>
</feature>
<dbReference type="GO" id="GO:0004721">
    <property type="term" value="F:phosphoprotein phosphatase activity"/>
    <property type="evidence" value="ECO:0007669"/>
    <property type="project" value="TreeGrafter"/>
</dbReference>
<evidence type="ECO:0000256" key="11">
    <source>
        <dbReference type="ARBA" id="ARBA00023012"/>
    </source>
</evidence>
<evidence type="ECO:0000256" key="2">
    <source>
        <dbReference type="ARBA" id="ARBA00004651"/>
    </source>
</evidence>
<evidence type="ECO:0000256" key="6">
    <source>
        <dbReference type="ARBA" id="ARBA00022692"/>
    </source>
</evidence>
<keyword evidence="9" id="KW-0067">ATP-binding</keyword>
<dbReference type="PANTHER" id="PTHR45453">
    <property type="entry name" value="PHOSPHATE REGULON SENSOR PROTEIN PHOR"/>
    <property type="match status" value="1"/>
</dbReference>
<dbReference type="GO" id="GO:0016036">
    <property type="term" value="P:cellular response to phosphate starvation"/>
    <property type="evidence" value="ECO:0007669"/>
    <property type="project" value="TreeGrafter"/>
</dbReference>
<dbReference type="RefSeq" id="WP_093228175.1">
    <property type="nucleotide sequence ID" value="NZ_FORR01000002.1"/>
</dbReference>
<dbReference type="AlphaFoldDB" id="A0A1I3LUW5"/>
<dbReference type="GO" id="GO:0000155">
    <property type="term" value="F:phosphorelay sensor kinase activity"/>
    <property type="evidence" value="ECO:0007669"/>
    <property type="project" value="TreeGrafter"/>
</dbReference>
<dbReference type="PRINTS" id="PR00344">
    <property type="entry name" value="BCTRLSENSOR"/>
</dbReference>
<reference evidence="15 16" key="1">
    <citation type="submission" date="2016-10" db="EMBL/GenBank/DDBJ databases">
        <authorList>
            <person name="de Groot N.N."/>
        </authorList>
    </citation>
    <scope>NUCLEOTIDE SEQUENCE [LARGE SCALE GENOMIC DNA]</scope>
    <source>
        <strain evidence="15 16">DSM 44778</strain>
    </source>
</reference>
<evidence type="ECO:0000313" key="15">
    <source>
        <dbReference type="EMBL" id="SFI88551.1"/>
    </source>
</evidence>
<gene>
    <name evidence="15" type="ORF">SAMN05421852_102332</name>
</gene>
<dbReference type="InterPro" id="IPR036890">
    <property type="entry name" value="HATPase_C_sf"/>
</dbReference>
<evidence type="ECO:0000313" key="16">
    <source>
        <dbReference type="Proteomes" id="UP000199545"/>
    </source>
</evidence>
<keyword evidence="6 13" id="KW-0812">Transmembrane</keyword>
<evidence type="ECO:0000256" key="8">
    <source>
        <dbReference type="ARBA" id="ARBA00022777"/>
    </source>
</evidence>
<dbReference type="SMART" id="SM00387">
    <property type="entry name" value="HATPase_c"/>
    <property type="match status" value="1"/>
</dbReference>
<sequence length="350" mass="41356">MKRALVFFLRERVGWIILFLLQWLLIIATFSLTFYFHQEAWILFQQEWGYTLILSGVLLVIFLVIQFIQWYPFYRRCDQLLKATKLSEFSFWDQPKLVEHQRFSEVAEHLYQIAIQEQKKYVEAHQQHLEYMNIWVHEMKMPLASLSLMLQKISPGMFERDDLKSMEEEVEKLNEGLDMVLNMARLNDFSLDYQIRPVSLLDQVRQVIQGKKKAFIRLGIFPKLEVADDKEWIILTDSKWNRFVIEQIVQNALKYASQMGKRSYLTFRLHKESQRILLDIQDQGPGIPKQDLPRIFDPFFTGENGRRFAQATGMGLYLVKKVLTALNHEIAVTSEEGKGTTFTLIYSTNP</sequence>
<keyword evidence="11" id="KW-0902">Two-component regulatory system</keyword>
<dbReference type="PROSITE" id="PS50109">
    <property type="entry name" value="HIS_KIN"/>
    <property type="match status" value="1"/>
</dbReference>
<dbReference type="EMBL" id="FORR01000002">
    <property type="protein sequence ID" value="SFI88551.1"/>
    <property type="molecule type" value="Genomic_DNA"/>
</dbReference>
<evidence type="ECO:0000256" key="3">
    <source>
        <dbReference type="ARBA" id="ARBA00012438"/>
    </source>
</evidence>
<evidence type="ECO:0000259" key="14">
    <source>
        <dbReference type="PROSITE" id="PS50109"/>
    </source>
</evidence>
<keyword evidence="4" id="KW-1003">Cell membrane</keyword>
<keyword evidence="5" id="KW-0808">Transferase</keyword>
<evidence type="ECO:0000256" key="1">
    <source>
        <dbReference type="ARBA" id="ARBA00000085"/>
    </source>
</evidence>
<keyword evidence="10 13" id="KW-1133">Transmembrane helix</keyword>
<feature type="transmembrane region" description="Helical" evidence="13">
    <location>
        <begin position="48"/>
        <end position="68"/>
    </location>
</feature>
<name>A0A1I3LUW5_9BACL</name>
<evidence type="ECO:0000256" key="4">
    <source>
        <dbReference type="ARBA" id="ARBA00022475"/>
    </source>
</evidence>
<dbReference type="Gene3D" id="3.30.565.10">
    <property type="entry name" value="Histidine kinase-like ATPase, C-terminal domain"/>
    <property type="match status" value="1"/>
</dbReference>
<evidence type="ECO:0000256" key="10">
    <source>
        <dbReference type="ARBA" id="ARBA00022989"/>
    </source>
</evidence>
<protein>
    <recommendedName>
        <fullName evidence="3">histidine kinase</fullName>
        <ecNumber evidence="3">2.7.13.3</ecNumber>
    </recommendedName>
</protein>
<keyword evidence="12 13" id="KW-0472">Membrane</keyword>
<dbReference type="OrthoDB" id="9780487at2"/>
<dbReference type="InterPro" id="IPR050351">
    <property type="entry name" value="BphY/WalK/GraS-like"/>
</dbReference>
<accession>A0A1I3LUW5</accession>
<keyword evidence="8 15" id="KW-0418">Kinase</keyword>
<keyword evidence="16" id="KW-1185">Reference proteome</keyword>
<evidence type="ECO:0000256" key="13">
    <source>
        <dbReference type="SAM" id="Phobius"/>
    </source>
</evidence>
<dbReference type="Gene3D" id="1.10.287.130">
    <property type="match status" value="1"/>
</dbReference>
<dbReference type="InterPro" id="IPR005467">
    <property type="entry name" value="His_kinase_dom"/>
</dbReference>
<dbReference type="PANTHER" id="PTHR45453:SF2">
    <property type="entry name" value="HISTIDINE KINASE"/>
    <property type="match status" value="1"/>
</dbReference>
<feature type="transmembrane region" description="Helical" evidence="13">
    <location>
        <begin position="12"/>
        <end position="36"/>
    </location>
</feature>
<evidence type="ECO:0000256" key="5">
    <source>
        <dbReference type="ARBA" id="ARBA00022679"/>
    </source>
</evidence>
<proteinExistence type="predicted"/>
<dbReference type="GO" id="GO:0005886">
    <property type="term" value="C:plasma membrane"/>
    <property type="evidence" value="ECO:0007669"/>
    <property type="project" value="UniProtKB-SubCell"/>
</dbReference>
<dbReference type="InterPro" id="IPR003594">
    <property type="entry name" value="HATPase_dom"/>
</dbReference>
<dbReference type="Proteomes" id="UP000199545">
    <property type="component" value="Unassembled WGS sequence"/>
</dbReference>
<dbReference type="EC" id="2.7.13.3" evidence="3"/>
<dbReference type="SUPFAM" id="SSF55874">
    <property type="entry name" value="ATPase domain of HSP90 chaperone/DNA topoisomerase II/histidine kinase"/>
    <property type="match status" value="1"/>
</dbReference>
<comment type="subcellular location">
    <subcellularLocation>
        <location evidence="2">Cell membrane</location>
        <topology evidence="2">Multi-pass membrane protein</topology>
    </subcellularLocation>
</comment>
<evidence type="ECO:0000256" key="12">
    <source>
        <dbReference type="ARBA" id="ARBA00023136"/>
    </source>
</evidence>
<evidence type="ECO:0000256" key="9">
    <source>
        <dbReference type="ARBA" id="ARBA00022840"/>
    </source>
</evidence>